<dbReference type="PROSITE" id="PS50111">
    <property type="entry name" value="CHEMOTAXIS_TRANSDUC_2"/>
    <property type="match status" value="1"/>
</dbReference>
<feature type="transmembrane region" description="Helical" evidence="4">
    <location>
        <begin position="12"/>
        <end position="33"/>
    </location>
</feature>
<evidence type="ECO:0000256" key="1">
    <source>
        <dbReference type="ARBA" id="ARBA00023224"/>
    </source>
</evidence>
<keyword evidence="4" id="KW-1133">Transmembrane helix</keyword>
<keyword evidence="1 2" id="KW-0807">Transducer</keyword>
<reference evidence="7" key="1">
    <citation type="journal article" date="2020" name="Appl. Environ. Microbiol.">
        <title>Diazotrophic Anaeromyxobacter Isolates from Soils.</title>
        <authorList>
            <person name="Masuda Y."/>
            <person name="Yamanaka H."/>
            <person name="Xu Z.X."/>
            <person name="Shiratori Y."/>
            <person name="Aono T."/>
            <person name="Amachi S."/>
            <person name="Senoo K."/>
            <person name="Itoh H."/>
        </authorList>
    </citation>
    <scope>NUCLEOTIDE SEQUENCE [LARGE SCALE GENOMIC DNA]</scope>
    <source>
        <strain evidence="7">R267</strain>
    </source>
</reference>
<proteinExistence type="predicted"/>
<gene>
    <name evidence="6" type="ORF">AMYX_01450</name>
</gene>
<dbReference type="InterPro" id="IPR004089">
    <property type="entry name" value="MCPsignal_dom"/>
</dbReference>
<dbReference type="Pfam" id="PF00015">
    <property type="entry name" value="MCPsignal"/>
    <property type="match status" value="1"/>
</dbReference>
<dbReference type="EMBL" id="BJTG01000001">
    <property type="protein sequence ID" value="GEJ55404.1"/>
    <property type="molecule type" value="Genomic_DNA"/>
</dbReference>
<evidence type="ECO:0000256" key="4">
    <source>
        <dbReference type="SAM" id="Phobius"/>
    </source>
</evidence>
<organism evidence="6 7">
    <name type="scientific">Anaeromyxobacter diazotrophicus</name>
    <dbReference type="NCBI Taxonomy" id="2590199"/>
    <lineage>
        <taxon>Bacteria</taxon>
        <taxon>Pseudomonadati</taxon>
        <taxon>Myxococcota</taxon>
        <taxon>Myxococcia</taxon>
        <taxon>Myxococcales</taxon>
        <taxon>Cystobacterineae</taxon>
        <taxon>Anaeromyxobacteraceae</taxon>
        <taxon>Anaeromyxobacter</taxon>
    </lineage>
</organism>
<comment type="caution">
    <text evidence="6">The sequence shown here is derived from an EMBL/GenBank/DDBJ whole genome shotgun (WGS) entry which is preliminary data.</text>
</comment>
<dbReference type="PANTHER" id="PTHR32089:SF112">
    <property type="entry name" value="LYSOZYME-LIKE PROTEIN-RELATED"/>
    <property type="match status" value="1"/>
</dbReference>
<keyword evidence="7" id="KW-1185">Reference proteome</keyword>
<dbReference type="InterPro" id="IPR007891">
    <property type="entry name" value="CHASE3"/>
</dbReference>
<dbReference type="SMART" id="SM00283">
    <property type="entry name" value="MA"/>
    <property type="match status" value="1"/>
</dbReference>
<protein>
    <recommendedName>
        <fullName evidence="5">Methyl-accepting transducer domain-containing protein</fullName>
    </recommendedName>
</protein>
<name>A0A7I9VG78_9BACT</name>
<evidence type="ECO:0000313" key="7">
    <source>
        <dbReference type="Proteomes" id="UP000503640"/>
    </source>
</evidence>
<feature type="coiled-coil region" evidence="3">
    <location>
        <begin position="141"/>
        <end position="172"/>
    </location>
</feature>
<keyword evidence="4" id="KW-0472">Membrane</keyword>
<dbReference type="AlphaFoldDB" id="A0A7I9VG78"/>
<keyword evidence="4" id="KW-0812">Transmembrane</keyword>
<sequence>MAERFTYSQKLVGALAAVVAVAVAVAGVAVYALHDVVERKDQVIDVAAQRMVDTERLHALLLRKGAEARAFLMTGEPQYRGNMREARDKFHDVVQTLEREVQTDEGRQLLADIGRAEDEHQRVVDALLAARTPEAHLDALAVRLEREVRPARARLEELVDRFIAREDRLLREQRAASSEAAARAVRLVVLLAAGGVALAAILAVLLARALSRRIFGAVQHVQSSSAELQAAAGQQATGAKQQATAMAEITTTISELLATSRQIAESAQRVAAVAAETAGAARAGDATVRMGQESMGSIRRQVDLVVNHMLELGRKSQQIGGIVEIIDELAEQTNILAINATIEAAGAGEGGRRFAVVAEEIRKLADRVGGSTKDVRALVDEIRSAVNTTVMATESGSKTVDAGARQFAEVASSFGHIARLVATTTEAAREIELSTKQQTTAVEQVNVAISNVAQATREAEASSGQSLQTASQLASMSRDLARLVQPRAAA</sequence>
<evidence type="ECO:0000256" key="2">
    <source>
        <dbReference type="PROSITE-ProRule" id="PRU00284"/>
    </source>
</evidence>
<dbReference type="SUPFAM" id="SSF58104">
    <property type="entry name" value="Methyl-accepting chemotaxis protein (MCP) signaling domain"/>
    <property type="match status" value="1"/>
</dbReference>
<evidence type="ECO:0000313" key="6">
    <source>
        <dbReference type="EMBL" id="GEJ55404.1"/>
    </source>
</evidence>
<dbReference type="Proteomes" id="UP000503640">
    <property type="component" value="Unassembled WGS sequence"/>
</dbReference>
<dbReference type="GO" id="GO:0007165">
    <property type="term" value="P:signal transduction"/>
    <property type="evidence" value="ECO:0007669"/>
    <property type="project" value="UniProtKB-KW"/>
</dbReference>
<feature type="domain" description="Methyl-accepting transducer" evidence="5">
    <location>
        <begin position="217"/>
        <end position="453"/>
    </location>
</feature>
<dbReference type="Gene3D" id="1.10.287.950">
    <property type="entry name" value="Methyl-accepting chemotaxis protein"/>
    <property type="match status" value="1"/>
</dbReference>
<feature type="transmembrane region" description="Helical" evidence="4">
    <location>
        <begin position="187"/>
        <end position="207"/>
    </location>
</feature>
<evidence type="ECO:0000259" key="5">
    <source>
        <dbReference type="PROSITE" id="PS50111"/>
    </source>
</evidence>
<dbReference type="PANTHER" id="PTHR32089">
    <property type="entry name" value="METHYL-ACCEPTING CHEMOTAXIS PROTEIN MCPB"/>
    <property type="match status" value="1"/>
</dbReference>
<keyword evidence="3" id="KW-0175">Coiled coil</keyword>
<dbReference type="GO" id="GO:0016020">
    <property type="term" value="C:membrane"/>
    <property type="evidence" value="ECO:0007669"/>
    <property type="project" value="InterPro"/>
</dbReference>
<accession>A0A7I9VG78</accession>
<dbReference type="Pfam" id="PF05227">
    <property type="entry name" value="CHASE3"/>
    <property type="match status" value="1"/>
</dbReference>
<dbReference type="RefSeq" id="WP_176062207.1">
    <property type="nucleotide sequence ID" value="NZ_BJTG01000001.1"/>
</dbReference>
<evidence type="ECO:0000256" key="3">
    <source>
        <dbReference type="SAM" id="Coils"/>
    </source>
</evidence>